<dbReference type="HAMAP" id="MF_00741">
    <property type="entry name" value="AIRS"/>
    <property type="match status" value="1"/>
</dbReference>
<dbReference type="Gene3D" id="3.90.650.10">
    <property type="entry name" value="PurM-like C-terminal domain"/>
    <property type="match status" value="1"/>
</dbReference>
<dbReference type="NCBIfam" id="TIGR00878">
    <property type="entry name" value="purM"/>
    <property type="match status" value="1"/>
</dbReference>
<keyword evidence="6 13" id="KW-0547">Nucleotide-binding</keyword>
<dbReference type="InterPro" id="IPR036921">
    <property type="entry name" value="PurM-like_N_sf"/>
</dbReference>
<evidence type="ECO:0000256" key="9">
    <source>
        <dbReference type="ARBA" id="ARBA00031908"/>
    </source>
</evidence>
<organism evidence="16">
    <name type="scientific">Candidatus Kentrum sp. LFY</name>
    <dbReference type="NCBI Taxonomy" id="2126342"/>
    <lineage>
        <taxon>Bacteria</taxon>
        <taxon>Pseudomonadati</taxon>
        <taxon>Pseudomonadota</taxon>
        <taxon>Gammaproteobacteria</taxon>
        <taxon>Candidatus Kentrum</taxon>
    </lineage>
</organism>
<dbReference type="Pfam" id="PF02769">
    <property type="entry name" value="AIRS_C"/>
    <property type="match status" value="1"/>
</dbReference>
<evidence type="ECO:0000256" key="2">
    <source>
        <dbReference type="ARBA" id="ARBA00010280"/>
    </source>
</evidence>
<evidence type="ECO:0000313" key="16">
    <source>
        <dbReference type="EMBL" id="VFJ91083.1"/>
    </source>
</evidence>
<sequence>MNTSSSKLPPLTYRDAGVDIDRGNRLVERIETLTRRTTRPEVLAGVGGFGALFQLPSGVYEVPVLVSGADGVGTKLKLAVQSGIHDTIGIDLVAMCANDILTHGAQPLFFLDYFATGHLDLAVAEQVMTGISQGCQEAGAALIGGETAEMPGVYRGGDYDLAGFCVGIVEKARIIDGRAVAVGDAIIGLAASGAHANGYSLIRKILERTGADLDQEFHGQTLGAALLTPTRIYVRAVLDLIQKIPVHAVAHITGGGFLENLPRVLPAGMRARIDSKAWPRPPIFGWLQAAGGIVDEEMYRTFNCGIGMVVCVPPSEAAAAIHLLDEAGQPAWEIGVIESVPESASPQSAIDPAIDSAIQSASGSGVSDPLPAKPDFEPIKHDFVLLE</sequence>
<evidence type="ECO:0000259" key="14">
    <source>
        <dbReference type="Pfam" id="PF00586"/>
    </source>
</evidence>
<dbReference type="FunFam" id="3.90.650.10:FF:000001">
    <property type="entry name" value="Phosphoribosylformylglycinamidine cyclo-ligase"/>
    <property type="match status" value="1"/>
</dbReference>
<comment type="catalytic activity">
    <reaction evidence="12 13">
        <text>2-formamido-N(1)-(5-O-phospho-beta-D-ribosyl)acetamidine + ATP = 5-amino-1-(5-phospho-beta-D-ribosyl)imidazole + ADP + phosphate + H(+)</text>
        <dbReference type="Rhea" id="RHEA:23032"/>
        <dbReference type="ChEBI" id="CHEBI:15378"/>
        <dbReference type="ChEBI" id="CHEBI:30616"/>
        <dbReference type="ChEBI" id="CHEBI:43474"/>
        <dbReference type="ChEBI" id="CHEBI:137981"/>
        <dbReference type="ChEBI" id="CHEBI:147287"/>
        <dbReference type="ChEBI" id="CHEBI:456216"/>
        <dbReference type="EC" id="6.3.3.1"/>
    </reaction>
</comment>
<dbReference type="InterPro" id="IPR036676">
    <property type="entry name" value="PurM-like_C_sf"/>
</dbReference>
<evidence type="ECO:0000256" key="1">
    <source>
        <dbReference type="ARBA" id="ARBA00004686"/>
    </source>
</evidence>
<dbReference type="SUPFAM" id="SSF55326">
    <property type="entry name" value="PurM N-terminal domain-like"/>
    <property type="match status" value="1"/>
</dbReference>
<feature type="domain" description="PurM-like C-terminal" evidence="15">
    <location>
        <begin position="182"/>
        <end position="341"/>
    </location>
</feature>
<dbReference type="InterPro" id="IPR010918">
    <property type="entry name" value="PurM-like_C_dom"/>
</dbReference>
<dbReference type="FunFam" id="3.30.1330.10:FF:000001">
    <property type="entry name" value="Phosphoribosylformylglycinamidine cyclo-ligase"/>
    <property type="match status" value="1"/>
</dbReference>
<evidence type="ECO:0000256" key="11">
    <source>
        <dbReference type="ARBA" id="ARBA00033093"/>
    </source>
</evidence>
<dbReference type="UniPathway" id="UPA00074">
    <property type="reaction ID" value="UER00129"/>
</dbReference>
<evidence type="ECO:0000256" key="4">
    <source>
        <dbReference type="ARBA" id="ARBA00020367"/>
    </source>
</evidence>
<evidence type="ECO:0000256" key="12">
    <source>
        <dbReference type="ARBA" id="ARBA00049057"/>
    </source>
</evidence>
<dbReference type="Pfam" id="PF00586">
    <property type="entry name" value="AIRS"/>
    <property type="match status" value="1"/>
</dbReference>
<keyword evidence="13" id="KW-0963">Cytoplasm</keyword>
<evidence type="ECO:0000256" key="5">
    <source>
        <dbReference type="ARBA" id="ARBA00022598"/>
    </source>
</evidence>
<dbReference type="Gene3D" id="3.30.1330.10">
    <property type="entry name" value="PurM-like, N-terminal domain"/>
    <property type="match status" value="1"/>
</dbReference>
<dbReference type="GO" id="GO:0004637">
    <property type="term" value="F:phosphoribosylamine-glycine ligase activity"/>
    <property type="evidence" value="ECO:0007669"/>
    <property type="project" value="TreeGrafter"/>
</dbReference>
<dbReference type="PANTHER" id="PTHR10520:SF12">
    <property type="entry name" value="TRIFUNCTIONAL PURINE BIOSYNTHETIC PROTEIN ADENOSINE-3"/>
    <property type="match status" value="1"/>
</dbReference>
<feature type="domain" description="PurM-like N-terminal" evidence="14">
    <location>
        <begin position="64"/>
        <end position="169"/>
    </location>
</feature>
<evidence type="ECO:0000256" key="3">
    <source>
        <dbReference type="ARBA" id="ARBA00013047"/>
    </source>
</evidence>
<reference evidence="16" key="1">
    <citation type="submission" date="2019-02" db="EMBL/GenBank/DDBJ databases">
        <authorList>
            <person name="Gruber-Vodicka R. H."/>
            <person name="Seah K. B. B."/>
        </authorList>
    </citation>
    <scope>NUCLEOTIDE SEQUENCE</scope>
    <source>
        <strain evidence="16">BECK_M6</strain>
    </source>
</reference>
<dbReference type="InterPro" id="IPR004733">
    <property type="entry name" value="PurM_cligase"/>
</dbReference>
<comment type="similarity">
    <text evidence="2 13">Belongs to the AIR synthase family.</text>
</comment>
<dbReference type="InterPro" id="IPR016188">
    <property type="entry name" value="PurM-like_N"/>
</dbReference>
<evidence type="ECO:0000256" key="10">
    <source>
        <dbReference type="ARBA" id="ARBA00032931"/>
    </source>
</evidence>
<dbReference type="GO" id="GO:0005524">
    <property type="term" value="F:ATP binding"/>
    <property type="evidence" value="ECO:0007669"/>
    <property type="project" value="UniProtKB-KW"/>
</dbReference>
<evidence type="ECO:0000256" key="13">
    <source>
        <dbReference type="HAMAP-Rule" id="MF_00741"/>
    </source>
</evidence>
<dbReference type="GO" id="GO:0004641">
    <property type="term" value="F:phosphoribosylformylglycinamidine cyclo-ligase activity"/>
    <property type="evidence" value="ECO:0007669"/>
    <property type="project" value="UniProtKB-UniRule"/>
</dbReference>
<evidence type="ECO:0000256" key="7">
    <source>
        <dbReference type="ARBA" id="ARBA00022755"/>
    </source>
</evidence>
<keyword evidence="5 13" id="KW-0436">Ligase</keyword>
<evidence type="ECO:0000256" key="8">
    <source>
        <dbReference type="ARBA" id="ARBA00022840"/>
    </source>
</evidence>
<dbReference type="SUPFAM" id="SSF56042">
    <property type="entry name" value="PurM C-terminal domain-like"/>
    <property type="match status" value="1"/>
</dbReference>
<keyword evidence="7 13" id="KW-0658">Purine biosynthesis</keyword>
<comment type="subcellular location">
    <subcellularLocation>
        <location evidence="13">Cytoplasm</location>
    </subcellularLocation>
</comment>
<evidence type="ECO:0000259" key="15">
    <source>
        <dbReference type="Pfam" id="PF02769"/>
    </source>
</evidence>
<accession>A0A450UEY6</accession>
<evidence type="ECO:0000256" key="6">
    <source>
        <dbReference type="ARBA" id="ARBA00022741"/>
    </source>
</evidence>
<dbReference type="CDD" id="cd02196">
    <property type="entry name" value="PurM"/>
    <property type="match status" value="1"/>
</dbReference>
<name>A0A450UEY6_9GAMM</name>
<comment type="pathway">
    <text evidence="1 13">Purine metabolism; IMP biosynthesis via de novo pathway; 5-amino-1-(5-phospho-D-ribosyl)imidazole from N(2)-formyl-N(1)-(5-phospho-D-ribosyl)glycinamide: step 2/2.</text>
</comment>
<dbReference type="GO" id="GO:0005829">
    <property type="term" value="C:cytosol"/>
    <property type="evidence" value="ECO:0007669"/>
    <property type="project" value="TreeGrafter"/>
</dbReference>
<protein>
    <recommendedName>
        <fullName evidence="4 13">Phosphoribosylformylglycinamidine cyclo-ligase</fullName>
        <ecNumber evidence="3 13">6.3.3.1</ecNumber>
    </recommendedName>
    <alternativeName>
        <fullName evidence="10 13">AIR synthase</fullName>
    </alternativeName>
    <alternativeName>
        <fullName evidence="11 13">AIRS</fullName>
    </alternativeName>
    <alternativeName>
        <fullName evidence="9 13">Phosphoribosyl-aminoimidazole synthetase</fullName>
    </alternativeName>
</protein>
<gene>
    <name evidence="13" type="primary">purM</name>
    <name evidence="16" type="ORF">BECKLFY1418A_GA0070994_101429</name>
</gene>
<dbReference type="GO" id="GO:0006189">
    <property type="term" value="P:'de novo' IMP biosynthetic process"/>
    <property type="evidence" value="ECO:0007669"/>
    <property type="project" value="UniProtKB-UniRule"/>
</dbReference>
<dbReference type="GO" id="GO:0046084">
    <property type="term" value="P:adenine biosynthetic process"/>
    <property type="evidence" value="ECO:0007669"/>
    <property type="project" value="TreeGrafter"/>
</dbReference>
<proteinExistence type="inferred from homology"/>
<dbReference type="AlphaFoldDB" id="A0A450UEY6"/>
<dbReference type="EC" id="6.3.3.1" evidence="3 13"/>
<dbReference type="PANTHER" id="PTHR10520">
    <property type="entry name" value="TRIFUNCTIONAL PURINE BIOSYNTHETIC PROTEIN ADENOSINE-3-RELATED"/>
    <property type="match status" value="1"/>
</dbReference>
<dbReference type="EMBL" id="CAADFH010000014">
    <property type="protein sequence ID" value="VFJ91083.1"/>
    <property type="molecule type" value="Genomic_DNA"/>
</dbReference>
<keyword evidence="8 13" id="KW-0067">ATP-binding</keyword>